<name>A0ABR3V877_HUMIN</name>
<evidence type="ECO:0000313" key="4">
    <source>
        <dbReference type="Proteomes" id="UP001583172"/>
    </source>
</evidence>
<feature type="region of interest" description="Disordered" evidence="1">
    <location>
        <begin position="131"/>
        <end position="151"/>
    </location>
</feature>
<comment type="caution">
    <text evidence="3">The sequence shown here is derived from an EMBL/GenBank/DDBJ whole genome shotgun (WGS) entry which is preliminary data.</text>
</comment>
<keyword evidence="2" id="KW-0812">Transmembrane</keyword>
<protein>
    <submittedName>
        <fullName evidence="3">Uncharacterized protein</fullName>
    </submittedName>
</protein>
<sequence length="202" mass="21210">MRPRGVLAAGAAVVAIFVDGVLAGFTNSFEGLTSGSTITLAWQEADAQARNVPLCITAQVIDRSSDGFSANAYSVNLTTDASGTSFTWTNAPSPLRWIQDGLYQLELRPANWDGPDVPLLARSPHFTISAPAPAATSASSSSTKSDNDSGSGISTPVAIGVGIAVGVPSVIATAVVTWCMRKRKRQADLEKRRLKRSDFVIS</sequence>
<evidence type="ECO:0000256" key="1">
    <source>
        <dbReference type="SAM" id="MobiDB-lite"/>
    </source>
</evidence>
<evidence type="ECO:0000313" key="3">
    <source>
        <dbReference type="EMBL" id="KAL1837964.1"/>
    </source>
</evidence>
<keyword evidence="4" id="KW-1185">Reference proteome</keyword>
<proteinExistence type="predicted"/>
<keyword evidence="2" id="KW-0472">Membrane</keyword>
<evidence type="ECO:0000256" key="2">
    <source>
        <dbReference type="SAM" id="Phobius"/>
    </source>
</evidence>
<dbReference type="EMBL" id="JAZGSY010000248">
    <property type="protein sequence ID" value="KAL1837964.1"/>
    <property type="molecule type" value="Genomic_DNA"/>
</dbReference>
<accession>A0ABR3V877</accession>
<keyword evidence="2" id="KW-1133">Transmembrane helix</keyword>
<gene>
    <name evidence="3" type="ORF">VTJ49DRAFT_3172</name>
</gene>
<reference evidence="3 4" key="1">
    <citation type="journal article" date="2024" name="Commun. Biol.">
        <title>Comparative genomic analysis of thermophilic fungi reveals convergent evolutionary adaptations and gene losses.</title>
        <authorList>
            <person name="Steindorff A.S."/>
            <person name="Aguilar-Pontes M.V."/>
            <person name="Robinson A.J."/>
            <person name="Andreopoulos B."/>
            <person name="LaButti K."/>
            <person name="Kuo A."/>
            <person name="Mondo S."/>
            <person name="Riley R."/>
            <person name="Otillar R."/>
            <person name="Haridas S."/>
            <person name="Lipzen A."/>
            <person name="Grimwood J."/>
            <person name="Schmutz J."/>
            <person name="Clum A."/>
            <person name="Reid I.D."/>
            <person name="Moisan M.C."/>
            <person name="Butler G."/>
            <person name="Nguyen T.T.M."/>
            <person name="Dewar K."/>
            <person name="Conant G."/>
            <person name="Drula E."/>
            <person name="Henrissat B."/>
            <person name="Hansel C."/>
            <person name="Singer S."/>
            <person name="Hutchinson M.I."/>
            <person name="de Vries R.P."/>
            <person name="Natvig D.O."/>
            <person name="Powell A.J."/>
            <person name="Tsang A."/>
            <person name="Grigoriev I.V."/>
        </authorList>
    </citation>
    <scope>NUCLEOTIDE SEQUENCE [LARGE SCALE GENOMIC DNA]</scope>
    <source>
        <strain evidence="3 4">CBS 620.91</strain>
    </source>
</reference>
<organism evidence="3 4">
    <name type="scientific">Humicola insolens</name>
    <name type="common">Soft-rot fungus</name>
    <dbReference type="NCBI Taxonomy" id="85995"/>
    <lineage>
        <taxon>Eukaryota</taxon>
        <taxon>Fungi</taxon>
        <taxon>Dikarya</taxon>
        <taxon>Ascomycota</taxon>
        <taxon>Pezizomycotina</taxon>
        <taxon>Sordariomycetes</taxon>
        <taxon>Sordariomycetidae</taxon>
        <taxon>Sordariales</taxon>
        <taxon>Chaetomiaceae</taxon>
        <taxon>Mycothermus</taxon>
    </lineage>
</organism>
<feature type="transmembrane region" description="Helical" evidence="2">
    <location>
        <begin position="157"/>
        <end position="179"/>
    </location>
</feature>
<dbReference type="Proteomes" id="UP001583172">
    <property type="component" value="Unassembled WGS sequence"/>
</dbReference>